<protein>
    <submittedName>
        <fullName evidence="2">Uncharacterized protein</fullName>
    </submittedName>
</protein>
<dbReference type="EMBL" id="CADEPM010000002">
    <property type="protein sequence ID" value="CAB3400644.1"/>
    <property type="molecule type" value="Genomic_DNA"/>
</dbReference>
<feature type="chain" id="PRO_5035882367" evidence="1">
    <location>
        <begin position="27"/>
        <end position="191"/>
    </location>
</feature>
<proteinExistence type="predicted"/>
<evidence type="ECO:0000313" key="3">
    <source>
        <dbReference type="Proteomes" id="UP000494206"/>
    </source>
</evidence>
<name>A0A8S1EI50_9PELO</name>
<reference evidence="2 3" key="1">
    <citation type="submission" date="2020-04" db="EMBL/GenBank/DDBJ databases">
        <authorList>
            <person name="Laetsch R D."/>
            <person name="Stevens L."/>
            <person name="Kumar S."/>
            <person name="Blaxter L. M."/>
        </authorList>
    </citation>
    <scope>NUCLEOTIDE SEQUENCE [LARGE SCALE GENOMIC DNA]</scope>
</reference>
<evidence type="ECO:0000313" key="2">
    <source>
        <dbReference type="EMBL" id="CAB3400644.1"/>
    </source>
</evidence>
<dbReference type="Proteomes" id="UP000494206">
    <property type="component" value="Unassembled WGS sequence"/>
</dbReference>
<dbReference type="OrthoDB" id="5801404at2759"/>
<gene>
    <name evidence="2" type="ORF">CBOVIS_LOCUS3537</name>
</gene>
<organism evidence="2 3">
    <name type="scientific">Caenorhabditis bovis</name>
    <dbReference type="NCBI Taxonomy" id="2654633"/>
    <lineage>
        <taxon>Eukaryota</taxon>
        <taxon>Metazoa</taxon>
        <taxon>Ecdysozoa</taxon>
        <taxon>Nematoda</taxon>
        <taxon>Chromadorea</taxon>
        <taxon>Rhabditida</taxon>
        <taxon>Rhabditina</taxon>
        <taxon>Rhabditomorpha</taxon>
        <taxon>Rhabditoidea</taxon>
        <taxon>Rhabditidae</taxon>
        <taxon>Peloderinae</taxon>
        <taxon>Caenorhabditis</taxon>
    </lineage>
</organism>
<evidence type="ECO:0000256" key="1">
    <source>
        <dbReference type="SAM" id="SignalP"/>
    </source>
</evidence>
<keyword evidence="3" id="KW-1185">Reference proteome</keyword>
<dbReference type="AlphaFoldDB" id="A0A8S1EI50"/>
<sequence>MMVLQTVMCKLLSIVLFAFLLDTCDNMRTEQQVIRLIYKSCEREKNFCPKQQYGIFENGKEWKWNHSSLYQLAKVDVLRKVKLRNNMFKVVLKSIFCCTHGPCLKNCRIGLHSNEIDLIQDFPANAPYLLKVELLKEHHQFIKQWLEDNAGGYETKENPSAELNELFDFMFLYQDAIRSKLKQNANSAVRN</sequence>
<feature type="signal peptide" evidence="1">
    <location>
        <begin position="1"/>
        <end position="26"/>
    </location>
</feature>
<keyword evidence="1" id="KW-0732">Signal</keyword>
<accession>A0A8S1EI50</accession>
<comment type="caution">
    <text evidence="2">The sequence shown here is derived from an EMBL/GenBank/DDBJ whole genome shotgun (WGS) entry which is preliminary data.</text>
</comment>